<sequence>MSKNLPPIILPVKEASEPSLLFRFLNCDFFSAIFSFTNSDTMSATTAADPENLSRYNLITTVYKQHVTKFKILEPYRQLKLAMKNMQDEYLESRDNNAYTRYNQMIHMIQEVVLLERQYWKNVQIPSQEKLEPSNAYVLKIISLLDDKTNQTPVTKTNGIASFFGPKTINVTPSTKYQNSLEKIRG</sequence>
<dbReference type="Proteomes" id="UP000887580">
    <property type="component" value="Unplaced"/>
</dbReference>
<name>A0AC35GG55_9BILA</name>
<evidence type="ECO:0000313" key="1">
    <source>
        <dbReference type="Proteomes" id="UP000887580"/>
    </source>
</evidence>
<organism evidence="1 2">
    <name type="scientific">Panagrolaimus sp. PS1159</name>
    <dbReference type="NCBI Taxonomy" id="55785"/>
    <lineage>
        <taxon>Eukaryota</taxon>
        <taxon>Metazoa</taxon>
        <taxon>Ecdysozoa</taxon>
        <taxon>Nematoda</taxon>
        <taxon>Chromadorea</taxon>
        <taxon>Rhabditida</taxon>
        <taxon>Tylenchina</taxon>
        <taxon>Panagrolaimomorpha</taxon>
        <taxon>Panagrolaimoidea</taxon>
        <taxon>Panagrolaimidae</taxon>
        <taxon>Panagrolaimus</taxon>
    </lineage>
</organism>
<evidence type="ECO:0000313" key="2">
    <source>
        <dbReference type="WBParaSite" id="PS1159_v2.g502.t1"/>
    </source>
</evidence>
<proteinExistence type="predicted"/>
<dbReference type="WBParaSite" id="PS1159_v2.g502.t1">
    <property type="protein sequence ID" value="PS1159_v2.g502.t1"/>
    <property type="gene ID" value="PS1159_v2.g502"/>
</dbReference>
<accession>A0AC35GG55</accession>
<protein>
    <submittedName>
        <fullName evidence="2">Uncharacterized protein</fullName>
    </submittedName>
</protein>
<reference evidence="2" key="1">
    <citation type="submission" date="2022-11" db="UniProtKB">
        <authorList>
            <consortium name="WormBaseParasite"/>
        </authorList>
    </citation>
    <scope>IDENTIFICATION</scope>
</reference>